<dbReference type="InterPro" id="IPR013149">
    <property type="entry name" value="ADH-like_C"/>
</dbReference>
<dbReference type="SMART" id="SM00829">
    <property type="entry name" value="PKS_ER"/>
    <property type="match status" value="1"/>
</dbReference>
<dbReference type="Pfam" id="PF08240">
    <property type="entry name" value="ADH_N"/>
    <property type="match status" value="1"/>
</dbReference>
<dbReference type="InterPro" id="IPR020843">
    <property type="entry name" value="ER"/>
</dbReference>
<reference evidence="4" key="2">
    <citation type="submission" date="2020-10" db="UniProtKB">
        <authorList>
            <consortium name="WormBaseParasite"/>
        </authorList>
    </citation>
    <scope>IDENTIFICATION</scope>
</reference>
<organism evidence="3 4">
    <name type="scientific">Panagrellus redivivus</name>
    <name type="common">Microworm</name>
    <dbReference type="NCBI Taxonomy" id="6233"/>
    <lineage>
        <taxon>Eukaryota</taxon>
        <taxon>Metazoa</taxon>
        <taxon>Ecdysozoa</taxon>
        <taxon>Nematoda</taxon>
        <taxon>Chromadorea</taxon>
        <taxon>Rhabditida</taxon>
        <taxon>Tylenchina</taxon>
        <taxon>Panagrolaimomorpha</taxon>
        <taxon>Panagrolaimoidea</taxon>
        <taxon>Panagrolaimidae</taxon>
        <taxon>Panagrellus</taxon>
    </lineage>
</organism>
<dbReference type="GO" id="GO:0070402">
    <property type="term" value="F:NADPH binding"/>
    <property type="evidence" value="ECO:0007669"/>
    <property type="project" value="TreeGrafter"/>
</dbReference>
<reference evidence="3" key="1">
    <citation type="journal article" date="2013" name="Genetics">
        <title>The draft genome and transcriptome of Panagrellus redivivus are shaped by the harsh demands of a free-living lifestyle.</title>
        <authorList>
            <person name="Srinivasan J."/>
            <person name="Dillman A.R."/>
            <person name="Macchietto M.G."/>
            <person name="Heikkinen L."/>
            <person name="Lakso M."/>
            <person name="Fracchia K.M."/>
            <person name="Antoshechkin I."/>
            <person name="Mortazavi A."/>
            <person name="Wong G."/>
            <person name="Sternberg P.W."/>
        </authorList>
    </citation>
    <scope>NUCLEOTIDE SEQUENCE [LARGE SCALE GENOMIC DNA]</scope>
    <source>
        <strain evidence="3">MT8872</strain>
    </source>
</reference>
<dbReference type="InterPro" id="IPR011032">
    <property type="entry name" value="GroES-like_sf"/>
</dbReference>
<name>A0A7E4W1F8_PANRE</name>
<dbReference type="Proteomes" id="UP000492821">
    <property type="component" value="Unassembled WGS sequence"/>
</dbReference>
<evidence type="ECO:0000313" key="4">
    <source>
        <dbReference type="WBParaSite" id="Pan_g4971.t1"/>
    </source>
</evidence>
<sequence length="338" mass="36307">MRAAQVHRFGPVDNIFLKLNVPVPKITPSQVLVRVKAAGVNPVDTYIRSGNYANLPTLPYSPGREGAGIVEEIGAEVTSHTVGGRVWFTNPISGSAAEFAAVEACHVFPLPDNVSFTEGAGLGIAYLTAYRALFVKARAQAGESVFIHGATGGVGLAAVQMGKAHGLRIFGTAGTEEGIAIALANGAERVVNHNENDYVEKLLNEHKKGFDVILEMLANVNLNHDLALVGKFGRICVIGNRGQIQIDPRSLMQKESSIIGVMLGHTQLHEYPHMAASINSMLTENQIKPVIHHEYALSELAEAHRQVMEKTSSKGKIVVNLDLADNTIPDQPEAESED</sequence>
<dbReference type="SUPFAM" id="SSF50129">
    <property type="entry name" value="GroES-like"/>
    <property type="match status" value="1"/>
</dbReference>
<dbReference type="AlphaFoldDB" id="A0A7E4W1F8"/>
<evidence type="ECO:0000256" key="1">
    <source>
        <dbReference type="ARBA" id="ARBA00022857"/>
    </source>
</evidence>
<dbReference type="PANTHER" id="PTHR44154">
    <property type="entry name" value="QUINONE OXIDOREDUCTASE"/>
    <property type="match status" value="1"/>
</dbReference>
<dbReference type="SUPFAM" id="SSF51735">
    <property type="entry name" value="NAD(P)-binding Rossmann-fold domains"/>
    <property type="match status" value="1"/>
</dbReference>
<dbReference type="GO" id="GO:0003960">
    <property type="term" value="F:quinone reductase (NADPH) activity"/>
    <property type="evidence" value="ECO:0007669"/>
    <property type="project" value="TreeGrafter"/>
</dbReference>
<dbReference type="WBParaSite" id="Pan_g4971.t1">
    <property type="protein sequence ID" value="Pan_g4971.t1"/>
    <property type="gene ID" value="Pan_g4971"/>
</dbReference>
<evidence type="ECO:0000313" key="3">
    <source>
        <dbReference type="Proteomes" id="UP000492821"/>
    </source>
</evidence>
<dbReference type="InterPro" id="IPR036291">
    <property type="entry name" value="NAD(P)-bd_dom_sf"/>
</dbReference>
<accession>A0A7E4W1F8</accession>
<dbReference type="InterPro" id="IPR013154">
    <property type="entry name" value="ADH-like_N"/>
</dbReference>
<dbReference type="CDD" id="cd08253">
    <property type="entry name" value="zeta_crystallin"/>
    <property type="match status" value="1"/>
</dbReference>
<feature type="domain" description="Enoyl reductase (ER)" evidence="2">
    <location>
        <begin position="10"/>
        <end position="319"/>
    </location>
</feature>
<dbReference type="GO" id="GO:0005829">
    <property type="term" value="C:cytosol"/>
    <property type="evidence" value="ECO:0007669"/>
    <property type="project" value="TreeGrafter"/>
</dbReference>
<evidence type="ECO:0000259" key="2">
    <source>
        <dbReference type="SMART" id="SM00829"/>
    </source>
</evidence>
<dbReference type="Pfam" id="PF00107">
    <property type="entry name" value="ADH_zinc_N"/>
    <property type="match status" value="1"/>
</dbReference>
<dbReference type="InterPro" id="IPR051603">
    <property type="entry name" value="Zinc-ADH_QOR/CCCR"/>
</dbReference>
<dbReference type="Gene3D" id="3.90.180.10">
    <property type="entry name" value="Medium-chain alcohol dehydrogenases, catalytic domain"/>
    <property type="match status" value="1"/>
</dbReference>
<protein>
    <submittedName>
        <fullName evidence="4">Enoyl reductase (ER) domain-containing protein</fullName>
    </submittedName>
</protein>
<dbReference type="GO" id="GO:0003730">
    <property type="term" value="F:mRNA 3'-UTR binding"/>
    <property type="evidence" value="ECO:0007669"/>
    <property type="project" value="TreeGrafter"/>
</dbReference>
<keyword evidence="1" id="KW-0521">NADP</keyword>
<keyword evidence="3" id="KW-1185">Reference proteome</keyword>
<dbReference type="PANTHER" id="PTHR44154:SF1">
    <property type="entry name" value="QUINONE OXIDOREDUCTASE"/>
    <property type="match status" value="1"/>
</dbReference>
<proteinExistence type="predicted"/>
<dbReference type="Gene3D" id="3.40.50.720">
    <property type="entry name" value="NAD(P)-binding Rossmann-like Domain"/>
    <property type="match status" value="1"/>
</dbReference>
<dbReference type="FunFam" id="3.40.50.720:FF:000244">
    <property type="entry name" value="quinone oxidoreductase"/>
    <property type="match status" value="1"/>
</dbReference>